<feature type="transmembrane region" description="Helical" evidence="3">
    <location>
        <begin position="909"/>
        <end position="930"/>
    </location>
</feature>
<feature type="transmembrane region" description="Helical" evidence="3">
    <location>
        <begin position="570"/>
        <end position="589"/>
    </location>
</feature>
<feature type="coiled-coil region" evidence="1">
    <location>
        <begin position="847"/>
        <end position="874"/>
    </location>
</feature>
<dbReference type="AlphaFoldDB" id="Q237U2"/>
<evidence type="ECO:0000313" key="5">
    <source>
        <dbReference type="Proteomes" id="UP000009168"/>
    </source>
</evidence>
<dbReference type="InParanoid" id="Q237U2"/>
<feature type="transmembrane region" description="Helical" evidence="3">
    <location>
        <begin position="772"/>
        <end position="794"/>
    </location>
</feature>
<evidence type="ECO:0000256" key="3">
    <source>
        <dbReference type="SAM" id="Phobius"/>
    </source>
</evidence>
<accession>Q237U2</accession>
<evidence type="ECO:0000256" key="1">
    <source>
        <dbReference type="SAM" id="Coils"/>
    </source>
</evidence>
<name>Q237U2_TETTS</name>
<dbReference type="EMBL" id="GG662743">
    <property type="protein sequence ID" value="EAR92649.3"/>
    <property type="molecule type" value="Genomic_DNA"/>
</dbReference>
<dbReference type="InterPro" id="IPR052994">
    <property type="entry name" value="Tiny_macrocysts_regulators"/>
</dbReference>
<protein>
    <submittedName>
        <fullName evidence="4">Transmembrane protein, putative</fullName>
    </submittedName>
</protein>
<evidence type="ECO:0000313" key="4">
    <source>
        <dbReference type="EMBL" id="EAR92649.3"/>
    </source>
</evidence>
<reference evidence="5" key="1">
    <citation type="journal article" date="2006" name="PLoS Biol.">
        <title>Macronuclear genome sequence of the ciliate Tetrahymena thermophila, a model eukaryote.</title>
        <authorList>
            <person name="Eisen J.A."/>
            <person name="Coyne R.S."/>
            <person name="Wu M."/>
            <person name="Wu D."/>
            <person name="Thiagarajan M."/>
            <person name="Wortman J.R."/>
            <person name="Badger J.H."/>
            <person name="Ren Q."/>
            <person name="Amedeo P."/>
            <person name="Jones K.M."/>
            <person name="Tallon L.J."/>
            <person name="Delcher A.L."/>
            <person name="Salzberg S.L."/>
            <person name="Silva J.C."/>
            <person name="Haas B.J."/>
            <person name="Majoros W.H."/>
            <person name="Farzad M."/>
            <person name="Carlton J.M."/>
            <person name="Smith R.K. Jr."/>
            <person name="Garg J."/>
            <person name="Pearlman R.E."/>
            <person name="Karrer K.M."/>
            <person name="Sun L."/>
            <person name="Manning G."/>
            <person name="Elde N.C."/>
            <person name="Turkewitz A.P."/>
            <person name="Asai D.J."/>
            <person name="Wilkes D.E."/>
            <person name="Wang Y."/>
            <person name="Cai H."/>
            <person name="Collins K."/>
            <person name="Stewart B.A."/>
            <person name="Lee S.R."/>
            <person name="Wilamowska K."/>
            <person name="Weinberg Z."/>
            <person name="Ruzzo W.L."/>
            <person name="Wloga D."/>
            <person name="Gaertig J."/>
            <person name="Frankel J."/>
            <person name="Tsao C.-C."/>
            <person name="Gorovsky M.A."/>
            <person name="Keeling P.J."/>
            <person name="Waller R.F."/>
            <person name="Patron N.J."/>
            <person name="Cherry J.M."/>
            <person name="Stover N.A."/>
            <person name="Krieger C.J."/>
            <person name="del Toro C."/>
            <person name="Ryder H.F."/>
            <person name="Williamson S.C."/>
            <person name="Barbeau R.A."/>
            <person name="Hamilton E.P."/>
            <person name="Orias E."/>
        </authorList>
    </citation>
    <scope>NUCLEOTIDE SEQUENCE [LARGE SCALE GENOMIC DNA]</scope>
    <source>
        <strain evidence="5">SB210</strain>
    </source>
</reference>
<keyword evidence="5" id="KW-1185">Reference proteome</keyword>
<dbReference type="RefSeq" id="XP_001012894.3">
    <property type="nucleotide sequence ID" value="XM_001012894.3"/>
</dbReference>
<feature type="compositionally biased region" description="Polar residues" evidence="2">
    <location>
        <begin position="501"/>
        <end position="515"/>
    </location>
</feature>
<gene>
    <name evidence="4" type="ORF">TTHERM_00319920</name>
</gene>
<dbReference type="OrthoDB" id="299087at2759"/>
<dbReference type="GeneID" id="7825069"/>
<evidence type="ECO:0000256" key="2">
    <source>
        <dbReference type="SAM" id="MobiDB-lite"/>
    </source>
</evidence>
<dbReference type="KEGG" id="tet:TTHERM_00319920"/>
<keyword evidence="3" id="KW-1133">Transmembrane helix</keyword>
<keyword evidence="3" id="KW-0472">Membrane</keyword>
<dbReference type="PANTHER" id="PTHR31600:SF2">
    <property type="entry name" value="GAMETE ENRICHED GENE 10 PROTEIN-RELATED"/>
    <property type="match status" value="1"/>
</dbReference>
<organism evidence="4 5">
    <name type="scientific">Tetrahymena thermophila (strain SB210)</name>
    <dbReference type="NCBI Taxonomy" id="312017"/>
    <lineage>
        <taxon>Eukaryota</taxon>
        <taxon>Sar</taxon>
        <taxon>Alveolata</taxon>
        <taxon>Ciliophora</taxon>
        <taxon>Intramacronucleata</taxon>
        <taxon>Oligohymenophorea</taxon>
        <taxon>Hymenostomatida</taxon>
        <taxon>Tetrahymenina</taxon>
        <taxon>Tetrahymenidae</taxon>
        <taxon>Tetrahymena</taxon>
    </lineage>
</organism>
<feature type="region of interest" description="Disordered" evidence="2">
    <location>
        <begin position="501"/>
        <end position="530"/>
    </location>
</feature>
<dbReference type="Proteomes" id="UP000009168">
    <property type="component" value="Unassembled WGS sequence"/>
</dbReference>
<sequence>MNWLQKFYFYRLKDKINAKLDENNQGQKQQLNKNSMLIGVILFDEQMATLKQKLKNQLIATGIFYDYLQSDYINLNQIQIRSVALHSSLLEVEQTIINLFQINPYNIDLQYLTSIFVQVLDIQNRKVSNFQQHALSLVKQKASIHKNYSQLLGQNDFFDENSCMVYCSLIDSNYKINKVSAKFQSIFKYSNNQVTGKPLSIILPRIIKETHSEIIDYCIKYNPIKLQQQRERFSFGVDEKGFVFPLTIKLKFDHLEDDFGVCALIQKIKQKKQYILFTDDGTITDFSKKIFVDLFQTTKFNQQEIHSYEKEEDEAKKIQIINEINKMKIIDQKKNNNSFLNYEDKDKIKIQEYNLEDSQEQINLFYNNFQRNNKKETSKFSLIQLQNIESCTIDLSSTKNAYESQRLFDQNNSRSDFQENFQSVFANLSDRNFCSQNNLESPKKLNILQTYHRKNADKQNTFENKQIPDRIDMTQKQNYSGTDKTQIQTLFNCLEDNSSFMNSNNQDRLNQSSNKQKLKRRNQSEDENLKEDQINEIASVNSSKFSSQELIKRQIIKKIKNNKLNGGQNVMIYLGVISFLVLSLICFFMEKIIIDSLQNYQSSFTQIDEAQYLYVDVVQVLALSNYQSIIFSTKYHFGSQDEIDVENNIINQLEFSKAREDYRSNFKNLVIKSRQEQIKEKLFDQKFNVTKFTVKFPDSDITSSVMSQNLQYTIMEYFYAIVQYIIQFTSTEDNFIWENLTLFSEKMKNLQKIVEEVIQIQFDNIENIQKQILIIFFATNFILCIIIIVLSLFIERSKENILKLTGSFQPKNLEKYIQIIELSLLKLEVIQEDQNHLNNSKNGSGTLKNKNIQLRNIIEQMEELNDVQEYLSNEASPNNIKQKLQNKFIIRLPNKRNRSIASFNSLQKINWLIVLSGILAFVVLLIQPVLNIIISQPYLKEANTMVNERIFLIDINGYRELLL</sequence>
<keyword evidence="1" id="KW-0175">Coiled coil</keyword>
<dbReference type="HOGENOM" id="CLU_259162_0_0_1"/>
<keyword evidence="3 4" id="KW-0812">Transmembrane</keyword>
<proteinExistence type="predicted"/>
<dbReference type="PANTHER" id="PTHR31600">
    <property type="entry name" value="TINY MACROCYSTS PROTEIN B-RELATED"/>
    <property type="match status" value="1"/>
</dbReference>